<reference evidence="6" key="2">
    <citation type="submission" date="2024-10" db="UniProtKB">
        <authorList>
            <consortium name="EnsemblProtists"/>
        </authorList>
    </citation>
    <scope>IDENTIFICATION</scope>
</reference>
<sequence length="435" mass="45805">MSLPASALEPFADADVDEEEAAGIAMDSRALADAASLLLPELEEPSTSGASGVAEAESAAGAALTSQLALRVLRDAIGLQLARRGFDGLRANPLSLVAEMAAHFIGGLGVQLQLVAPPRTASPERRPDPMVPYVNAMAGNSLLQLVRQKQPCLGGSPPPAVLQLYTALRATWHYKMTPQGRTAHTQAGHADGANRAAVEPNALQAALAPSELCHVVSLSAKARRTADAWLSGQPGGGGGAPPPTLFPGPLLARIARCSAVKKGLRVEGSGVVSLPHLISVSGDVMVTNTALSKIKMESLTTVGGFVDISENAKLTDIEMENLIYIGGDLNVDENESLTFLEMKSLAYVGRDLTVNSNPLLTSVETESLTTVYGDLIVDYNPELGYLELDSLDSVGKNFVVHNNNPDPQRCAIGILSHDCNERCECNPIEERSDSF</sequence>
<dbReference type="GeneID" id="17254393"/>
<name>A0A0D3IAC4_EMIH1</name>
<dbReference type="PANTHER" id="PTHR31018">
    <property type="entry name" value="SPORULATION-SPECIFIC PROTEIN-RELATED"/>
    <property type="match status" value="1"/>
</dbReference>
<evidence type="ECO:0000313" key="7">
    <source>
        <dbReference type="Proteomes" id="UP000013827"/>
    </source>
</evidence>
<protein>
    <recommendedName>
        <fullName evidence="8">Bromodomain associated domain-containing protein</fullName>
    </recommendedName>
</protein>
<dbReference type="Gene3D" id="3.80.20.20">
    <property type="entry name" value="Receptor L-domain"/>
    <property type="match status" value="1"/>
</dbReference>
<evidence type="ECO:0008006" key="8">
    <source>
        <dbReference type="Google" id="ProtNLM"/>
    </source>
</evidence>
<keyword evidence="7" id="KW-1185">Reference proteome</keyword>
<dbReference type="PaxDb" id="2903-EOD08209"/>
<dbReference type="PANTHER" id="PTHR31018:SF3">
    <property type="entry name" value="RECEPTOR PROTEIN-TYROSINE KINASE"/>
    <property type="match status" value="1"/>
</dbReference>
<evidence type="ECO:0000256" key="1">
    <source>
        <dbReference type="ARBA" id="ARBA00004191"/>
    </source>
</evidence>
<evidence type="ECO:0000256" key="4">
    <source>
        <dbReference type="ARBA" id="ARBA00022729"/>
    </source>
</evidence>
<organism evidence="6 7">
    <name type="scientific">Emiliania huxleyi (strain CCMP1516)</name>
    <dbReference type="NCBI Taxonomy" id="280463"/>
    <lineage>
        <taxon>Eukaryota</taxon>
        <taxon>Haptista</taxon>
        <taxon>Haptophyta</taxon>
        <taxon>Prymnesiophyceae</taxon>
        <taxon>Isochrysidales</taxon>
        <taxon>Noelaerhabdaceae</taxon>
        <taxon>Emiliania</taxon>
    </lineage>
</organism>
<keyword evidence="2" id="KW-0134">Cell wall</keyword>
<reference evidence="7" key="1">
    <citation type="journal article" date="2013" name="Nature">
        <title>Pan genome of the phytoplankton Emiliania underpins its global distribution.</title>
        <authorList>
            <person name="Read B.A."/>
            <person name="Kegel J."/>
            <person name="Klute M.J."/>
            <person name="Kuo A."/>
            <person name="Lefebvre S.C."/>
            <person name="Maumus F."/>
            <person name="Mayer C."/>
            <person name="Miller J."/>
            <person name="Monier A."/>
            <person name="Salamov A."/>
            <person name="Young J."/>
            <person name="Aguilar M."/>
            <person name="Claverie J.M."/>
            <person name="Frickenhaus S."/>
            <person name="Gonzalez K."/>
            <person name="Herman E.K."/>
            <person name="Lin Y.C."/>
            <person name="Napier J."/>
            <person name="Ogata H."/>
            <person name="Sarno A.F."/>
            <person name="Shmutz J."/>
            <person name="Schroeder D."/>
            <person name="de Vargas C."/>
            <person name="Verret F."/>
            <person name="von Dassow P."/>
            <person name="Valentin K."/>
            <person name="Van de Peer Y."/>
            <person name="Wheeler G."/>
            <person name="Dacks J.B."/>
            <person name="Delwiche C.F."/>
            <person name="Dyhrman S.T."/>
            <person name="Glockner G."/>
            <person name="John U."/>
            <person name="Richards T."/>
            <person name="Worden A.Z."/>
            <person name="Zhang X."/>
            <person name="Grigoriev I.V."/>
            <person name="Allen A.E."/>
            <person name="Bidle K."/>
            <person name="Borodovsky M."/>
            <person name="Bowler C."/>
            <person name="Brownlee C."/>
            <person name="Cock J.M."/>
            <person name="Elias M."/>
            <person name="Gladyshev V.N."/>
            <person name="Groth M."/>
            <person name="Guda C."/>
            <person name="Hadaegh A."/>
            <person name="Iglesias-Rodriguez M.D."/>
            <person name="Jenkins J."/>
            <person name="Jones B.M."/>
            <person name="Lawson T."/>
            <person name="Leese F."/>
            <person name="Lindquist E."/>
            <person name="Lobanov A."/>
            <person name="Lomsadze A."/>
            <person name="Malik S.B."/>
            <person name="Marsh M.E."/>
            <person name="Mackinder L."/>
            <person name="Mock T."/>
            <person name="Mueller-Roeber B."/>
            <person name="Pagarete A."/>
            <person name="Parker M."/>
            <person name="Probert I."/>
            <person name="Quesneville H."/>
            <person name="Raines C."/>
            <person name="Rensing S.A."/>
            <person name="Riano-Pachon D.M."/>
            <person name="Richier S."/>
            <person name="Rokitta S."/>
            <person name="Shiraiwa Y."/>
            <person name="Soanes D.M."/>
            <person name="van der Giezen M."/>
            <person name="Wahlund T.M."/>
            <person name="Williams B."/>
            <person name="Wilson W."/>
            <person name="Wolfe G."/>
            <person name="Wurch L.L."/>
        </authorList>
    </citation>
    <scope>NUCLEOTIDE SEQUENCE</scope>
</reference>
<evidence type="ECO:0000256" key="2">
    <source>
        <dbReference type="ARBA" id="ARBA00022512"/>
    </source>
</evidence>
<keyword evidence="5" id="KW-0325">Glycoprotein</keyword>
<accession>A0A0D3IAC4</accession>
<keyword evidence="3" id="KW-0964">Secreted</keyword>
<evidence type="ECO:0000313" key="6">
    <source>
        <dbReference type="EnsemblProtists" id="EOD08209"/>
    </source>
</evidence>
<dbReference type="InterPro" id="IPR036941">
    <property type="entry name" value="Rcpt_L-dom_sf"/>
</dbReference>
<dbReference type="InterPro" id="IPR051648">
    <property type="entry name" value="CWI-Assembly_Regulator"/>
</dbReference>
<dbReference type="SUPFAM" id="SSF52058">
    <property type="entry name" value="L domain-like"/>
    <property type="match status" value="1"/>
</dbReference>
<comment type="subcellular location">
    <subcellularLocation>
        <location evidence="1">Secreted</location>
        <location evidence="1">Cell wall</location>
    </subcellularLocation>
</comment>
<dbReference type="AlphaFoldDB" id="A0A0D3IAC4"/>
<evidence type="ECO:0000256" key="5">
    <source>
        <dbReference type="ARBA" id="ARBA00023180"/>
    </source>
</evidence>
<dbReference type="EnsemblProtists" id="EOD08209">
    <property type="protein sequence ID" value="EOD08209"/>
    <property type="gene ID" value="EMIHUDRAFT_217797"/>
</dbReference>
<dbReference type="KEGG" id="ehx:EMIHUDRAFT_217797"/>
<evidence type="ECO:0000256" key="3">
    <source>
        <dbReference type="ARBA" id="ARBA00022525"/>
    </source>
</evidence>
<dbReference type="HOGENOM" id="CLU_630811_0_0_1"/>
<dbReference type="RefSeq" id="XP_005760638.1">
    <property type="nucleotide sequence ID" value="XM_005760581.1"/>
</dbReference>
<keyword evidence="4" id="KW-0732">Signal</keyword>
<proteinExistence type="predicted"/>
<dbReference type="Proteomes" id="UP000013827">
    <property type="component" value="Unassembled WGS sequence"/>
</dbReference>